<keyword evidence="4" id="KW-1185">Reference proteome</keyword>
<name>A0ABR7MRS5_9FIRM</name>
<dbReference type="Proteomes" id="UP000637513">
    <property type="component" value="Unassembled WGS sequence"/>
</dbReference>
<evidence type="ECO:0000259" key="2">
    <source>
        <dbReference type="Pfam" id="PF16982"/>
    </source>
</evidence>
<sequence>MKVIREVWQEEDGIGVVEIILILVILIMIIAIFRKQIVDIIGKAFKQINSNASDVNSKIELPKE</sequence>
<protein>
    <recommendedName>
        <fullName evidence="2">Putative Flagellin Flp1-like domain-containing protein</fullName>
    </recommendedName>
</protein>
<organism evidence="3 4">
    <name type="scientific">Jutongia hominis</name>
    <dbReference type="NCBI Taxonomy" id="2763664"/>
    <lineage>
        <taxon>Bacteria</taxon>
        <taxon>Bacillati</taxon>
        <taxon>Bacillota</taxon>
        <taxon>Clostridia</taxon>
        <taxon>Lachnospirales</taxon>
        <taxon>Lachnospiraceae</taxon>
        <taxon>Jutongia</taxon>
    </lineage>
</organism>
<evidence type="ECO:0000313" key="4">
    <source>
        <dbReference type="Proteomes" id="UP000637513"/>
    </source>
</evidence>
<evidence type="ECO:0000256" key="1">
    <source>
        <dbReference type="SAM" id="Phobius"/>
    </source>
</evidence>
<dbReference type="Pfam" id="PF16982">
    <property type="entry name" value="Flp1_like"/>
    <property type="match status" value="1"/>
</dbReference>
<reference evidence="3 4" key="1">
    <citation type="submission" date="2020-08" db="EMBL/GenBank/DDBJ databases">
        <title>Genome public.</title>
        <authorList>
            <person name="Liu C."/>
            <person name="Sun Q."/>
        </authorList>
    </citation>
    <scope>NUCLEOTIDE SEQUENCE [LARGE SCALE GENOMIC DNA]</scope>
    <source>
        <strain evidence="3 4">BX3</strain>
    </source>
</reference>
<keyword evidence="1" id="KW-0472">Membrane</keyword>
<dbReference type="RefSeq" id="WP_022142333.1">
    <property type="nucleotide sequence ID" value="NZ_JACRSW010000008.1"/>
</dbReference>
<feature type="domain" description="Putative Flagellin Flp1-like" evidence="2">
    <location>
        <begin position="7"/>
        <end position="53"/>
    </location>
</feature>
<accession>A0ABR7MRS5</accession>
<keyword evidence="1" id="KW-1133">Transmembrane helix</keyword>
<proteinExistence type="predicted"/>
<feature type="transmembrane region" description="Helical" evidence="1">
    <location>
        <begin position="13"/>
        <end position="33"/>
    </location>
</feature>
<dbReference type="EMBL" id="JACRSW010000008">
    <property type="protein sequence ID" value="MBC8556491.1"/>
    <property type="molecule type" value="Genomic_DNA"/>
</dbReference>
<keyword evidence="1" id="KW-0812">Transmembrane</keyword>
<dbReference type="InterPro" id="IPR031564">
    <property type="entry name" value="Flp1-like"/>
</dbReference>
<gene>
    <name evidence="3" type="ORF">H8700_02020</name>
</gene>
<evidence type="ECO:0000313" key="3">
    <source>
        <dbReference type="EMBL" id="MBC8556491.1"/>
    </source>
</evidence>
<comment type="caution">
    <text evidence="3">The sequence shown here is derived from an EMBL/GenBank/DDBJ whole genome shotgun (WGS) entry which is preliminary data.</text>
</comment>